<evidence type="ECO:0000313" key="7">
    <source>
        <dbReference type="Proteomes" id="UP000000768"/>
    </source>
</evidence>
<name>A0A1W0VV11_SORBI</name>
<dbReference type="AlphaFoldDB" id="A0A1W0VV11"/>
<feature type="compositionally biased region" description="Basic and acidic residues" evidence="4">
    <location>
        <begin position="55"/>
        <end position="69"/>
    </location>
</feature>
<dbReference type="Gene3D" id="1.20.1280.170">
    <property type="entry name" value="Exocyst complex component Exo70"/>
    <property type="match status" value="1"/>
</dbReference>
<dbReference type="Proteomes" id="UP000000768">
    <property type="component" value="Chromosome 10"/>
</dbReference>
<gene>
    <name evidence="6" type="ORF">SORBI_3010G269950</name>
</gene>
<comment type="function">
    <text evidence="3">Component of the exocyst complex.</text>
</comment>
<proteinExistence type="inferred from homology"/>
<evidence type="ECO:0000256" key="4">
    <source>
        <dbReference type="SAM" id="MobiDB-lite"/>
    </source>
</evidence>
<dbReference type="GO" id="GO:0015031">
    <property type="term" value="P:protein transport"/>
    <property type="evidence" value="ECO:0007669"/>
    <property type="project" value="UniProtKB-KW"/>
</dbReference>
<comment type="similarity">
    <text evidence="1 3">Belongs to the EXO70 family.</text>
</comment>
<feature type="domain" description="Exocyst complex subunit Exo70 C-terminal" evidence="5">
    <location>
        <begin position="211"/>
        <end position="515"/>
    </location>
</feature>
<dbReference type="STRING" id="4558.A0A1W0VV11"/>
<keyword evidence="3" id="KW-0653">Protein transport</keyword>
<keyword evidence="7" id="KW-1185">Reference proteome</keyword>
<reference evidence="7" key="2">
    <citation type="journal article" date="2018" name="Plant J.">
        <title>The Sorghum bicolor reference genome: improved assembly, gene annotations, a transcriptome atlas, and signatures of genome organization.</title>
        <authorList>
            <person name="McCormick R.F."/>
            <person name="Truong S.K."/>
            <person name="Sreedasyam A."/>
            <person name="Jenkins J."/>
            <person name="Shu S."/>
            <person name="Sims D."/>
            <person name="Kennedy M."/>
            <person name="Amirebrahimi M."/>
            <person name="Weers B.D."/>
            <person name="McKinley B."/>
            <person name="Mattison A."/>
            <person name="Morishige D.T."/>
            <person name="Grimwood J."/>
            <person name="Schmutz J."/>
            <person name="Mullet J.E."/>
        </authorList>
    </citation>
    <scope>NUCLEOTIDE SEQUENCE [LARGE SCALE GENOMIC DNA]</scope>
    <source>
        <strain evidence="7">cv. BTx623</strain>
    </source>
</reference>
<sequence length="534" mass="60310">MEIEGLGGAATVITPTVVPVPSLHLAATHHQQAAIHLDFLELDEDRSRPTKKSRKEIGTSKETQNKEKMYHHQDVDIAQKEMEEIRILVQEFFLGAPKPSVDDCSSLEAKGGDTGVLDWWLKHLRVGWVLDIADDYASSGKLFEHTFDHARSWILALAKISQAVRFMAPSLCPDRNSVGRPSIFAEEEQQPEIETGNKDSIPDLFQFAQFILETMLKLLVFVDAIAAPNSKIVLQEQEDTIVNRRVLQLYHKLRTLLRVHSALSDDALSAIQWLFGSRPPRGVERIHEKIVSILSGKVAKVAEGIWSTMEQIRMESIDDGDDSSCSLDTQGSSDVHKATQFVVDYIRLLCSHYESVAAIVSKKGASLGDMIREIASSLHKMLVNISESFPNNGLRFLFLLNNSYFIRQKLIYGIFFSPQQNLAALFGKVEVEGYMEIYLQVSWAPVLSCLLNATPLCFGRKYSLLPKFESEFQKTYTTQKLWKVPDPALRRTLRKAIIEKIVPGYANYIEDNRITTPKFSPPELIEMLEELFEG</sequence>
<dbReference type="InterPro" id="IPR016159">
    <property type="entry name" value="Cullin_repeat-like_dom_sf"/>
</dbReference>
<dbReference type="SUPFAM" id="SSF74788">
    <property type="entry name" value="Cullin repeat-like"/>
    <property type="match status" value="1"/>
</dbReference>
<dbReference type="OMA" id="GIWSTME"/>
<evidence type="ECO:0000256" key="2">
    <source>
        <dbReference type="ARBA" id="ARBA00022448"/>
    </source>
</evidence>
<accession>A0A1W0VV11</accession>
<evidence type="ECO:0000313" key="6">
    <source>
        <dbReference type="EMBL" id="OQU77127.1"/>
    </source>
</evidence>
<dbReference type="GO" id="GO:0000145">
    <property type="term" value="C:exocyst"/>
    <property type="evidence" value="ECO:0000318"/>
    <property type="project" value="GO_Central"/>
</dbReference>
<dbReference type="PANTHER" id="PTHR12542">
    <property type="entry name" value="EXOCYST COMPLEX PROTEIN EXO70"/>
    <property type="match status" value="1"/>
</dbReference>
<keyword evidence="3" id="KW-0268">Exocytosis</keyword>
<dbReference type="FunCoup" id="A0A1W0VV11">
    <property type="interactions" value="213"/>
</dbReference>
<dbReference type="InParanoid" id="A0A1W0VV11"/>
<reference evidence="6 7" key="1">
    <citation type="journal article" date="2009" name="Nature">
        <title>The Sorghum bicolor genome and the diversification of grasses.</title>
        <authorList>
            <person name="Paterson A.H."/>
            <person name="Bowers J.E."/>
            <person name="Bruggmann R."/>
            <person name="Dubchak I."/>
            <person name="Grimwood J."/>
            <person name="Gundlach H."/>
            <person name="Haberer G."/>
            <person name="Hellsten U."/>
            <person name="Mitros T."/>
            <person name="Poliakov A."/>
            <person name="Schmutz J."/>
            <person name="Spannagl M."/>
            <person name="Tang H."/>
            <person name="Wang X."/>
            <person name="Wicker T."/>
            <person name="Bharti A.K."/>
            <person name="Chapman J."/>
            <person name="Feltus F.A."/>
            <person name="Gowik U."/>
            <person name="Grigoriev I.V."/>
            <person name="Lyons E."/>
            <person name="Maher C.A."/>
            <person name="Martis M."/>
            <person name="Narechania A."/>
            <person name="Otillar R.P."/>
            <person name="Penning B.W."/>
            <person name="Salamov A.A."/>
            <person name="Wang Y."/>
            <person name="Zhang L."/>
            <person name="Carpita N.C."/>
            <person name="Freeling M."/>
            <person name="Gingle A.R."/>
            <person name="Hash C.T."/>
            <person name="Keller B."/>
            <person name="Klein P."/>
            <person name="Kresovich S."/>
            <person name="McCann M.C."/>
            <person name="Ming R."/>
            <person name="Peterson D.G."/>
            <person name="Mehboob-ur-Rahman"/>
            <person name="Ware D."/>
            <person name="Westhoff P."/>
            <person name="Mayer K.F."/>
            <person name="Messing J."/>
            <person name="Rokhsar D.S."/>
        </authorList>
    </citation>
    <scope>NUCLEOTIDE SEQUENCE [LARGE SCALE GENOMIC DNA]</scope>
    <source>
        <strain evidence="7">cv. BTx623</strain>
    </source>
</reference>
<dbReference type="Pfam" id="PF03081">
    <property type="entry name" value="Exo70_C"/>
    <property type="match status" value="1"/>
</dbReference>
<protein>
    <recommendedName>
        <fullName evidence="3">Exocyst subunit Exo70 family protein</fullName>
    </recommendedName>
</protein>
<keyword evidence="2 3" id="KW-0813">Transport</keyword>
<evidence type="ECO:0000259" key="5">
    <source>
        <dbReference type="Pfam" id="PF03081"/>
    </source>
</evidence>
<dbReference type="InterPro" id="IPR004140">
    <property type="entry name" value="Exo70"/>
</dbReference>
<feature type="region of interest" description="Disordered" evidence="4">
    <location>
        <begin position="46"/>
        <end position="69"/>
    </location>
</feature>
<dbReference type="InterPro" id="IPR046364">
    <property type="entry name" value="Exo70_C"/>
</dbReference>
<dbReference type="Gramene" id="OQU77127">
    <property type="protein sequence ID" value="OQU77127"/>
    <property type="gene ID" value="SORBI_3010G269950"/>
</dbReference>
<dbReference type="eggNOG" id="KOG2344">
    <property type="taxonomic scope" value="Eukaryota"/>
</dbReference>
<dbReference type="GO" id="GO:0006887">
    <property type="term" value="P:exocytosis"/>
    <property type="evidence" value="ECO:0000318"/>
    <property type="project" value="GO_Central"/>
</dbReference>
<organism evidence="6 7">
    <name type="scientific">Sorghum bicolor</name>
    <name type="common">Sorghum</name>
    <name type="synonym">Sorghum vulgare</name>
    <dbReference type="NCBI Taxonomy" id="4558"/>
    <lineage>
        <taxon>Eukaryota</taxon>
        <taxon>Viridiplantae</taxon>
        <taxon>Streptophyta</taxon>
        <taxon>Embryophyta</taxon>
        <taxon>Tracheophyta</taxon>
        <taxon>Spermatophyta</taxon>
        <taxon>Magnoliopsida</taxon>
        <taxon>Liliopsida</taxon>
        <taxon>Poales</taxon>
        <taxon>Poaceae</taxon>
        <taxon>PACMAD clade</taxon>
        <taxon>Panicoideae</taxon>
        <taxon>Andropogonodae</taxon>
        <taxon>Andropogoneae</taxon>
        <taxon>Sorghinae</taxon>
        <taxon>Sorghum</taxon>
    </lineage>
</organism>
<dbReference type="EMBL" id="CM000769">
    <property type="protein sequence ID" value="OQU77127.1"/>
    <property type="molecule type" value="Genomic_DNA"/>
</dbReference>
<evidence type="ECO:0000256" key="1">
    <source>
        <dbReference type="ARBA" id="ARBA00006756"/>
    </source>
</evidence>
<dbReference type="PANTHER" id="PTHR12542:SF137">
    <property type="entry name" value="EXOCYST SUBUNIT EXO70 FAMILY PROTEIN"/>
    <property type="match status" value="1"/>
</dbReference>
<evidence type="ECO:0000256" key="3">
    <source>
        <dbReference type="RuleBase" id="RU365026"/>
    </source>
</evidence>
<dbReference type="GO" id="GO:0005546">
    <property type="term" value="F:phosphatidylinositol-4,5-bisphosphate binding"/>
    <property type="evidence" value="ECO:0007669"/>
    <property type="project" value="InterPro"/>
</dbReference>